<protein>
    <submittedName>
        <fullName evidence="1">Uncharacterized protein</fullName>
    </submittedName>
</protein>
<dbReference type="AlphaFoldDB" id="A0A6I6ML04"/>
<accession>A0A6I6ML04</accession>
<dbReference type="KEGG" id="tsv:DSM104635_00456"/>
<proteinExistence type="predicted"/>
<organism evidence="1 2">
    <name type="scientific">Terricaulis silvestris</name>
    <dbReference type="NCBI Taxonomy" id="2686094"/>
    <lineage>
        <taxon>Bacteria</taxon>
        <taxon>Pseudomonadati</taxon>
        <taxon>Pseudomonadota</taxon>
        <taxon>Alphaproteobacteria</taxon>
        <taxon>Caulobacterales</taxon>
        <taxon>Caulobacteraceae</taxon>
        <taxon>Terricaulis</taxon>
    </lineage>
</organism>
<reference evidence="2" key="1">
    <citation type="submission" date="2019-12" db="EMBL/GenBank/DDBJ databases">
        <title>Complete genome of Terracaulis silvestris 0127_4.</title>
        <authorList>
            <person name="Vieira S."/>
            <person name="Riedel T."/>
            <person name="Sproer C."/>
            <person name="Pascual J."/>
            <person name="Boedeker C."/>
            <person name="Overmann J."/>
        </authorList>
    </citation>
    <scope>NUCLEOTIDE SEQUENCE [LARGE SCALE GENOMIC DNA]</scope>
    <source>
        <strain evidence="2">0127_4</strain>
    </source>
</reference>
<gene>
    <name evidence="1" type="ORF">DSM104635_00456</name>
</gene>
<keyword evidence="2" id="KW-1185">Reference proteome</keyword>
<sequence>MQERTRDIGSLRITNTHGYDRMEEPRLLIDLSVGGVDVGRHGIEAGYLAAWPHNGSRAMAPKPDWCAEG</sequence>
<evidence type="ECO:0000313" key="1">
    <source>
        <dbReference type="EMBL" id="QGZ93644.1"/>
    </source>
</evidence>
<dbReference type="Proteomes" id="UP000431269">
    <property type="component" value="Chromosome"/>
</dbReference>
<evidence type="ECO:0000313" key="2">
    <source>
        <dbReference type="Proteomes" id="UP000431269"/>
    </source>
</evidence>
<dbReference type="EMBL" id="CP047045">
    <property type="protein sequence ID" value="QGZ93644.1"/>
    <property type="molecule type" value="Genomic_DNA"/>
</dbReference>
<name>A0A6I6ML04_9CAUL</name>